<gene>
    <name evidence="3" type="ORF">K505DRAFT_338403</name>
</gene>
<keyword evidence="4" id="KW-1185">Reference proteome</keyword>
<dbReference type="Proteomes" id="UP000799757">
    <property type="component" value="Unassembled WGS sequence"/>
</dbReference>
<dbReference type="EMBL" id="MU001956">
    <property type="protein sequence ID" value="KAF2792753.1"/>
    <property type="molecule type" value="Genomic_DNA"/>
</dbReference>
<feature type="signal peptide" evidence="1">
    <location>
        <begin position="1"/>
        <end position="16"/>
    </location>
</feature>
<keyword evidence="1" id="KW-0732">Signal</keyword>
<evidence type="ECO:0000313" key="4">
    <source>
        <dbReference type="Proteomes" id="UP000799757"/>
    </source>
</evidence>
<dbReference type="InterPro" id="IPR018535">
    <property type="entry name" value="DUF1996"/>
</dbReference>
<feature type="chain" id="PRO_5025394346" description="DUF1996 domain-containing protein" evidence="1">
    <location>
        <begin position="17"/>
        <end position="357"/>
    </location>
</feature>
<sequence length="357" mass="38992">MHLSTLLAFTAVAVEAQLVHRQISAGLNHLRFGCSQITIERLDPLVNPGQAPTPHNHQVVGGNAFNASMAVTDISNVASCTTCGPADDLSNYWTANLYFKARNGTYKRVPQIPNRFLFNDKFTTQTSGGITVYYIAPKKNTVTAFKPGFRMLVGDPMRRTPKYRSQSCFRCYSGPNFGGDDRAPCTDTKIDYEGFPTVPCAGGIRSNIVYPTCWDGKNLDSPNHQDHVAYPTSGPAAFLSTGNCPSTHPVKIPQLMLEVVWDTTGFNNKADWPEDGSQPFYLSTGDNTGYGQHGDYVFGWKGDALQRAMDANGCFSATCGNQKSQDISVANKCTIKKTVNEDTDGWLTKLPGNPMMA</sequence>
<dbReference type="PANTHER" id="PTHR43662">
    <property type="match status" value="1"/>
</dbReference>
<dbReference type="PANTHER" id="PTHR43662:SF6">
    <property type="entry name" value="DUF1996 DOMAIN-CONTAINING PROTEIN"/>
    <property type="match status" value="1"/>
</dbReference>
<evidence type="ECO:0000259" key="2">
    <source>
        <dbReference type="Pfam" id="PF09362"/>
    </source>
</evidence>
<organism evidence="3 4">
    <name type="scientific">Melanomma pulvis-pyrius CBS 109.77</name>
    <dbReference type="NCBI Taxonomy" id="1314802"/>
    <lineage>
        <taxon>Eukaryota</taxon>
        <taxon>Fungi</taxon>
        <taxon>Dikarya</taxon>
        <taxon>Ascomycota</taxon>
        <taxon>Pezizomycotina</taxon>
        <taxon>Dothideomycetes</taxon>
        <taxon>Pleosporomycetidae</taxon>
        <taxon>Pleosporales</taxon>
        <taxon>Melanommataceae</taxon>
        <taxon>Melanomma</taxon>
    </lineage>
</organism>
<dbReference type="AlphaFoldDB" id="A0A6A6X9L8"/>
<protein>
    <recommendedName>
        <fullName evidence="2">DUF1996 domain-containing protein</fullName>
    </recommendedName>
</protein>
<evidence type="ECO:0000313" key="3">
    <source>
        <dbReference type="EMBL" id="KAF2792753.1"/>
    </source>
</evidence>
<evidence type="ECO:0000256" key="1">
    <source>
        <dbReference type="SAM" id="SignalP"/>
    </source>
</evidence>
<name>A0A6A6X9L8_9PLEO</name>
<feature type="domain" description="DUF1996" evidence="2">
    <location>
        <begin position="43"/>
        <end position="300"/>
    </location>
</feature>
<dbReference type="Pfam" id="PF09362">
    <property type="entry name" value="DUF1996"/>
    <property type="match status" value="1"/>
</dbReference>
<reference evidence="3" key="1">
    <citation type="journal article" date="2020" name="Stud. Mycol.">
        <title>101 Dothideomycetes genomes: a test case for predicting lifestyles and emergence of pathogens.</title>
        <authorList>
            <person name="Haridas S."/>
            <person name="Albert R."/>
            <person name="Binder M."/>
            <person name="Bloem J."/>
            <person name="Labutti K."/>
            <person name="Salamov A."/>
            <person name="Andreopoulos B."/>
            <person name="Baker S."/>
            <person name="Barry K."/>
            <person name="Bills G."/>
            <person name="Bluhm B."/>
            <person name="Cannon C."/>
            <person name="Castanera R."/>
            <person name="Culley D."/>
            <person name="Daum C."/>
            <person name="Ezra D."/>
            <person name="Gonzalez J."/>
            <person name="Henrissat B."/>
            <person name="Kuo A."/>
            <person name="Liang C."/>
            <person name="Lipzen A."/>
            <person name="Lutzoni F."/>
            <person name="Magnuson J."/>
            <person name="Mondo S."/>
            <person name="Nolan M."/>
            <person name="Ohm R."/>
            <person name="Pangilinan J."/>
            <person name="Park H.-J."/>
            <person name="Ramirez L."/>
            <person name="Alfaro M."/>
            <person name="Sun H."/>
            <person name="Tritt A."/>
            <person name="Yoshinaga Y."/>
            <person name="Zwiers L.-H."/>
            <person name="Turgeon B."/>
            <person name="Goodwin S."/>
            <person name="Spatafora J."/>
            <person name="Crous P."/>
            <person name="Grigoriev I."/>
        </authorList>
    </citation>
    <scope>NUCLEOTIDE SEQUENCE</scope>
    <source>
        <strain evidence="3">CBS 109.77</strain>
    </source>
</reference>
<dbReference type="OrthoDB" id="74764at2759"/>
<accession>A0A6A6X9L8</accession>
<proteinExistence type="predicted"/>